<accession>R7VZJ1</accession>
<dbReference type="AlphaFoldDB" id="R7VZJ1"/>
<sequence>METPTTGGDGIEFLSYPVDRIRMGRAPDDERPPCAARMSALEMALPSYAEKKTETVIVPAMQKRKLKLS</sequence>
<proteinExistence type="predicted"/>
<reference evidence="1" key="1">
    <citation type="submission" date="2015-06" db="UniProtKB">
        <authorList>
            <consortium name="EnsemblPlants"/>
        </authorList>
    </citation>
    <scope>IDENTIFICATION</scope>
</reference>
<name>R7VZJ1_AEGTA</name>
<protein>
    <submittedName>
        <fullName evidence="1">Uncharacterized protein</fullName>
    </submittedName>
</protein>
<organism evidence="1">
    <name type="scientific">Aegilops tauschii</name>
    <name type="common">Tausch's goatgrass</name>
    <name type="synonym">Aegilops squarrosa</name>
    <dbReference type="NCBI Taxonomy" id="37682"/>
    <lineage>
        <taxon>Eukaryota</taxon>
        <taxon>Viridiplantae</taxon>
        <taxon>Streptophyta</taxon>
        <taxon>Embryophyta</taxon>
        <taxon>Tracheophyta</taxon>
        <taxon>Spermatophyta</taxon>
        <taxon>Magnoliopsida</taxon>
        <taxon>Liliopsida</taxon>
        <taxon>Poales</taxon>
        <taxon>Poaceae</taxon>
        <taxon>BOP clade</taxon>
        <taxon>Pooideae</taxon>
        <taxon>Triticodae</taxon>
        <taxon>Triticeae</taxon>
        <taxon>Triticinae</taxon>
        <taxon>Aegilops</taxon>
    </lineage>
</organism>
<dbReference type="EnsemblPlants" id="EMT01799">
    <property type="protein sequence ID" value="EMT01799"/>
    <property type="gene ID" value="F775_30379"/>
</dbReference>
<evidence type="ECO:0000313" key="1">
    <source>
        <dbReference type="EnsemblPlants" id="EMT01799"/>
    </source>
</evidence>